<dbReference type="PRINTS" id="PR00205">
    <property type="entry name" value="CADHERIN"/>
</dbReference>
<keyword evidence="3" id="KW-0106">Calcium</keyword>
<feature type="chain" id="PRO_5043126790" evidence="4">
    <location>
        <begin position="24"/>
        <end position="278"/>
    </location>
</feature>
<keyword evidence="2" id="KW-0472">Membrane</keyword>
<dbReference type="InterPro" id="IPR002126">
    <property type="entry name" value="Cadherin-like_dom"/>
</dbReference>
<keyword evidence="1" id="KW-0812">Transmembrane</keyword>
<dbReference type="Pfam" id="PF24337">
    <property type="entry name" value="DUF7505"/>
    <property type="match status" value="1"/>
</dbReference>
<keyword evidence="7" id="KW-1185">Reference proteome</keyword>
<dbReference type="GO" id="GO:0016020">
    <property type="term" value="C:membrane"/>
    <property type="evidence" value="ECO:0007669"/>
    <property type="project" value="InterPro"/>
</dbReference>
<dbReference type="STRING" id="103827.A0A0N5DBJ4"/>
<feature type="signal peptide" evidence="4">
    <location>
        <begin position="1"/>
        <end position="23"/>
    </location>
</feature>
<dbReference type="SMART" id="SM00112">
    <property type="entry name" value="CA"/>
    <property type="match status" value="1"/>
</dbReference>
<reference evidence="6 7" key="2">
    <citation type="submission" date="2018-11" db="EMBL/GenBank/DDBJ databases">
        <authorList>
            <consortium name="Pathogen Informatics"/>
        </authorList>
    </citation>
    <scope>NUCLEOTIDE SEQUENCE [LARGE SCALE GENOMIC DNA]</scope>
</reference>
<evidence type="ECO:0000313" key="6">
    <source>
        <dbReference type="EMBL" id="VDN08244.1"/>
    </source>
</evidence>
<keyword evidence="2" id="KW-1133">Transmembrane helix</keyword>
<dbReference type="Gene3D" id="2.60.40.60">
    <property type="entry name" value="Cadherins"/>
    <property type="match status" value="1"/>
</dbReference>
<dbReference type="GO" id="GO:0005509">
    <property type="term" value="F:calcium ion binding"/>
    <property type="evidence" value="ECO:0007669"/>
    <property type="project" value="UniProtKB-UniRule"/>
</dbReference>
<dbReference type="PROSITE" id="PS50268">
    <property type="entry name" value="CADHERIN_2"/>
    <property type="match status" value="1"/>
</dbReference>
<evidence type="ECO:0000313" key="7">
    <source>
        <dbReference type="Proteomes" id="UP000276776"/>
    </source>
</evidence>
<evidence type="ECO:0000259" key="5">
    <source>
        <dbReference type="PROSITE" id="PS50268"/>
    </source>
</evidence>
<evidence type="ECO:0000256" key="2">
    <source>
        <dbReference type="ARBA" id="ARBA00022989"/>
    </source>
</evidence>
<dbReference type="AlphaFoldDB" id="A0A0N5DBJ4"/>
<feature type="domain" description="Cadherin" evidence="5">
    <location>
        <begin position="161"/>
        <end position="265"/>
    </location>
</feature>
<dbReference type="GO" id="GO:0007156">
    <property type="term" value="P:homophilic cell adhesion via plasma membrane adhesion molecules"/>
    <property type="evidence" value="ECO:0007669"/>
    <property type="project" value="InterPro"/>
</dbReference>
<evidence type="ECO:0000256" key="4">
    <source>
        <dbReference type="SAM" id="SignalP"/>
    </source>
</evidence>
<sequence length="278" mass="32088">MYHSNWFQTKLILIALTFTDVLPFVAPSFHFNLPTFNADSCIAGCLLPRSNHTIWLPYNYPPCIYPGQPLLFWPGTKACNMPIFLHSSSVSLDFLSGVLFAEEHVCFDVKPWEVKFSYACFNSSVIYHTFLVMDHKKYASKLRSKRWLRRRNPTVPRIHFQQERYITQIPEDLSINSLIFKLQATHITNESVYYAMVAPEDSRTANTFTLDTVSGEIRVGKTLDRETLDRHVLKVTAYERLDPAVSTSSSIIVEILDVQDNAPIFERNSYYSEIREDA</sequence>
<proteinExistence type="predicted"/>
<dbReference type="OMA" id="QATHITN"/>
<dbReference type="OrthoDB" id="26203at2759"/>
<dbReference type="EMBL" id="UYYF01005167">
    <property type="protein sequence ID" value="VDN08244.1"/>
    <property type="molecule type" value="Genomic_DNA"/>
</dbReference>
<dbReference type="CDD" id="cd11304">
    <property type="entry name" value="Cadherin_repeat"/>
    <property type="match status" value="1"/>
</dbReference>
<dbReference type="Pfam" id="PF00028">
    <property type="entry name" value="Cadherin"/>
    <property type="match status" value="1"/>
</dbReference>
<protein>
    <submittedName>
        <fullName evidence="8">CA domain-containing protein</fullName>
    </submittedName>
</protein>
<keyword evidence="4" id="KW-0732">Signal</keyword>
<dbReference type="Proteomes" id="UP000276776">
    <property type="component" value="Unassembled WGS sequence"/>
</dbReference>
<name>A0A0N5DBJ4_THECL</name>
<evidence type="ECO:0000256" key="3">
    <source>
        <dbReference type="PROSITE-ProRule" id="PRU00043"/>
    </source>
</evidence>
<organism evidence="8">
    <name type="scientific">Thelazia callipaeda</name>
    <name type="common">Oriental eyeworm</name>
    <name type="synonym">Parasitic nematode</name>
    <dbReference type="NCBI Taxonomy" id="103827"/>
    <lineage>
        <taxon>Eukaryota</taxon>
        <taxon>Metazoa</taxon>
        <taxon>Ecdysozoa</taxon>
        <taxon>Nematoda</taxon>
        <taxon>Chromadorea</taxon>
        <taxon>Rhabditida</taxon>
        <taxon>Spirurina</taxon>
        <taxon>Spiruromorpha</taxon>
        <taxon>Thelazioidea</taxon>
        <taxon>Thelaziidae</taxon>
        <taxon>Thelazia</taxon>
    </lineage>
</organism>
<evidence type="ECO:0000256" key="1">
    <source>
        <dbReference type="ARBA" id="ARBA00022692"/>
    </source>
</evidence>
<gene>
    <name evidence="6" type="ORF">TCLT_LOCUS10545</name>
</gene>
<dbReference type="PANTHER" id="PTHR24026">
    <property type="entry name" value="FAT ATYPICAL CADHERIN-RELATED"/>
    <property type="match status" value="1"/>
</dbReference>
<dbReference type="SUPFAM" id="SSF49313">
    <property type="entry name" value="Cadherin-like"/>
    <property type="match status" value="1"/>
</dbReference>
<reference evidence="8" key="1">
    <citation type="submission" date="2017-02" db="UniProtKB">
        <authorList>
            <consortium name="WormBaseParasite"/>
        </authorList>
    </citation>
    <scope>IDENTIFICATION</scope>
</reference>
<dbReference type="WBParaSite" id="TCLT_0001055601-mRNA-1">
    <property type="protein sequence ID" value="TCLT_0001055601-mRNA-1"/>
    <property type="gene ID" value="TCLT_0001055601"/>
</dbReference>
<dbReference type="PANTHER" id="PTHR24026:SF51">
    <property type="entry name" value="PROTOCADHERIN-LIKE WING POLARITY PROTEIN STAN"/>
    <property type="match status" value="1"/>
</dbReference>
<evidence type="ECO:0000313" key="8">
    <source>
        <dbReference type="WBParaSite" id="TCLT_0001055601-mRNA-1"/>
    </source>
</evidence>
<dbReference type="InterPro" id="IPR015919">
    <property type="entry name" value="Cadherin-like_sf"/>
</dbReference>
<dbReference type="InterPro" id="IPR055928">
    <property type="entry name" value="Fmi-1_DUF7505"/>
</dbReference>
<accession>A0A0N5DBJ4</accession>